<feature type="region of interest" description="Disordered" evidence="1">
    <location>
        <begin position="94"/>
        <end position="113"/>
    </location>
</feature>
<keyword evidence="3" id="KW-1185">Reference proteome</keyword>
<dbReference type="OrthoDB" id="4327540at2759"/>
<evidence type="ECO:0000313" key="2">
    <source>
        <dbReference type="EMBL" id="CCI11551.1"/>
    </source>
</evidence>
<protein>
    <submittedName>
        <fullName evidence="2">Uncharacterized protein</fullName>
    </submittedName>
</protein>
<comment type="caution">
    <text evidence="2">The sequence shown here is derived from an EMBL/GenBank/DDBJ whole genome shotgun (WGS) entry which is preliminary data.</text>
</comment>
<reference evidence="2 3" key="1">
    <citation type="submission" date="2012-05" db="EMBL/GenBank/DDBJ databases">
        <title>Recombination and specialization in a pathogen metapopulation.</title>
        <authorList>
            <person name="Gardiner A."/>
            <person name="Kemen E."/>
            <person name="Schultz-Larsen T."/>
            <person name="MacLean D."/>
            <person name="Van Oosterhout C."/>
            <person name="Jones J.D.G."/>
        </authorList>
    </citation>
    <scope>NUCLEOTIDE SEQUENCE [LARGE SCALE GENOMIC DNA]</scope>
    <source>
        <strain evidence="2 3">Ac Nc2</strain>
    </source>
</reference>
<evidence type="ECO:0000256" key="1">
    <source>
        <dbReference type="SAM" id="MobiDB-lite"/>
    </source>
</evidence>
<dbReference type="EMBL" id="CAIX01001211">
    <property type="protein sequence ID" value="CCI11551.1"/>
    <property type="molecule type" value="Genomic_DNA"/>
</dbReference>
<dbReference type="InParanoid" id="A0A024FX19"/>
<dbReference type="Proteomes" id="UP000053237">
    <property type="component" value="Unassembled WGS sequence"/>
</dbReference>
<evidence type="ECO:0000313" key="3">
    <source>
        <dbReference type="Proteomes" id="UP000053237"/>
    </source>
</evidence>
<gene>
    <name evidence="2" type="ORF">BN9_131080</name>
</gene>
<organism evidence="2 3">
    <name type="scientific">Albugo candida</name>
    <dbReference type="NCBI Taxonomy" id="65357"/>
    <lineage>
        <taxon>Eukaryota</taxon>
        <taxon>Sar</taxon>
        <taxon>Stramenopiles</taxon>
        <taxon>Oomycota</taxon>
        <taxon>Peronosporomycetes</taxon>
        <taxon>Albuginales</taxon>
        <taxon>Albuginaceae</taxon>
        <taxon>Albugo</taxon>
    </lineage>
</organism>
<sequence length="113" mass="12414">MPVYIEGGTMPIGIETALKRINDEYGNAPNHCKRALLGYVLAVTETEACDPVQVRTRGRPSSSTQRLPSKVEHVSAALDALCIAEDVGNVKRQVTTPEPAVKKQQQHQQHLQQ</sequence>
<proteinExistence type="predicted"/>
<dbReference type="AlphaFoldDB" id="A0A024FX19"/>
<accession>A0A024FX19</accession>
<name>A0A024FX19_9STRA</name>